<evidence type="ECO:0000313" key="2">
    <source>
        <dbReference type="EMBL" id="ABD80160.1"/>
    </source>
</evidence>
<dbReference type="eggNOG" id="COG3308">
    <property type="taxonomic scope" value="Bacteria"/>
</dbReference>
<feature type="transmembrane region" description="Helical" evidence="1">
    <location>
        <begin position="69"/>
        <end position="92"/>
    </location>
</feature>
<evidence type="ECO:0000313" key="3">
    <source>
        <dbReference type="Proteomes" id="UP000001947"/>
    </source>
</evidence>
<proteinExistence type="predicted"/>
<evidence type="ECO:0000256" key="1">
    <source>
        <dbReference type="SAM" id="Phobius"/>
    </source>
</evidence>
<dbReference type="KEGG" id="sde:Sde_0898"/>
<keyword evidence="1" id="KW-0812">Transmembrane</keyword>
<dbReference type="AlphaFoldDB" id="Q21MB9"/>
<dbReference type="HOGENOM" id="CLU_122357_1_0_6"/>
<feature type="transmembrane region" description="Helical" evidence="1">
    <location>
        <begin position="42"/>
        <end position="62"/>
    </location>
</feature>
<dbReference type="RefSeq" id="WP_011467381.1">
    <property type="nucleotide sequence ID" value="NC_007912.1"/>
</dbReference>
<dbReference type="GeneID" id="98612579"/>
<gene>
    <name evidence="2" type="ordered locus">Sde_0898</name>
</gene>
<dbReference type="Proteomes" id="UP000001947">
    <property type="component" value="Chromosome"/>
</dbReference>
<sequence>MTDATAPTMRQKYMRIKTVFLMGYAALLALFIFWNISRPSGFNITILLIQCVPLLAFLPGILQNHYRTYSWVCFIILFYFVKAVEGAFASTANFTDGIFIGLTVYLFVCAMMASRWAQRMLYQD</sequence>
<feature type="transmembrane region" description="Helical" evidence="1">
    <location>
        <begin position="98"/>
        <end position="117"/>
    </location>
</feature>
<protein>
    <recommendedName>
        <fullName evidence="4">DUF2069 domain-containing protein</fullName>
    </recommendedName>
</protein>
<dbReference type="OrthoDB" id="5738125at2"/>
<keyword evidence="3" id="KW-1185">Reference proteome</keyword>
<name>Q21MB9_SACD2</name>
<dbReference type="EMBL" id="CP000282">
    <property type="protein sequence ID" value="ABD80160.1"/>
    <property type="molecule type" value="Genomic_DNA"/>
</dbReference>
<organism evidence="2 3">
    <name type="scientific">Saccharophagus degradans (strain 2-40 / ATCC 43961 / DSM 17024)</name>
    <dbReference type="NCBI Taxonomy" id="203122"/>
    <lineage>
        <taxon>Bacteria</taxon>
        <taxon>Pseudomonadati</taxon>
        <taxon>Pseudomonadota</taxon>
        <taxon>Gammaproteobacteria</taxon>
        <taxon>Cellvibrionales</taxon>
        <taxon>Cellvibrionaceae</taxon>
        <taxon>Saccharophagus</taxon>
    </lineage>
</organism>
<dbReference type="STRING" id="203122.Sde_0898"/>
<accession>Q21MB9</accession>
<dbReference type="Pfam" id="PF09842">
    <property type="entry name" value="DUF2069"/>
    <property type="match status" value="1"/>
</dbReference>
<keyword evidence="1" id="KW-0472">Membrane</keyword>
<evidence type="ECO:0008006" key="4">
    <source>
        <dbReference type="Google" id="ProtNLM"/>
    </source>
</evidence>
<feature type="transmembrane region" description="Helical" evidence="1">
    <location>
        <begin position="19"/>
        <end position="36"/>
    </location>
</feature>
<dbReference type="InterPro" id="IPR018643">
    <property type="entry name" value="DUF2069_membrane"/>
</dbReference>
<keyword evidence="1" id="KW-1133">Transmembrane helix</keyword>
<reference evidence="2 3" key="1">
    <citation type="journal article" date="2008" name="PLoS Genet.">
        <title>Complete genome sequence of the complex carbohydrate-degrading marine bacterium, Saccharophagus degradans strain 2-40 T.</title>
        <authorList>
            <person name="Weiner R.M."/>
            <person name="Taylor L.E.II."/>
            <person name="Henrissat B."/>
            <person name="Hauser L."/>
            <person name="Land M."/>
            <person name="Coutinho P.M."/>
            <person name="Rancurel C."/>
            <person name="Saunders E.H."/>
            <person name="Longmire A.G."/>
            <person name="Zhang H."/>
            <person name="Bayer E.A."/>
            <person name="Gilbert H.J."/>
            <person name="Larimer F."/>
            <person name="Zhulin I.B."/>
            <person name="Ekborg N.A."/>
            <person name="Lamed R."/>
            <person name="Richardson P.M."/>
            <person name="Borovok I."/>
            <person name="Hutcheson S."/>
        </authorList>
    </citation>
    <scope>NUCLEOTIDE SEQUENCE [LARGE SCALE GENOMIC DNA]</scope>
    <source>
        <strain evidence="3">2-40 / ATCC 43961 / DSM 17024</strain>
    </source>
</reference>